<feature type="signal peptide" evidence="2">
    <location>
        <begin position="1"/>
        <end position="18"/>
    </location>
</feature>
<evidence type="ECO:0000313" key="3">
    <source>
        <dbReference type="EMBL" id="VDM74668.1"/>
    </source>
</evidence>
<sequence length="255" mass="28947">MITAIALIAIVAIHTANCIVCTEHPEGCLQIRETARITAIKEFSDFEAHILEALHMQNYNDTVRAPGVVNAEFDVIMRKLERKERQDELKGNAERVFVLAVDPSNLMIPAKLVAHFPVSNQTKGRRILKVGVEIAAKTVQLKKSRRISIELRPENLHRWWNENAVEGVTVEAILNGENIAVHPQNMRRSTENMFLSLHLRPIFPTRSRRQVLPVCTRSMNETGCCLYDLLLRTSDNRLPQPRESNDCGQNGRNGR</sequence>
<dbReference type="EMBL" id="UYYB01094573">
    <property type="protein sequence ID" value="VDM74668.1"/>
    <property type="molecule type" value="Genomic_DNA"/>
</dbReference>
<accession>A0A3P7L636</accession>
<evidence type="ECO:0000313" key="4">
    <source>
        <dbReference type="Proteomes" id="UP000270094"/>
    </source>
</evidence>
<evidence type="ECO:0008006" key="5">
    <source>
        <dbReference type="Google" id="ProtNLM"/>
    </source>
</evidence>
<proteinExistence type="predicted"/>
<name>A0A3P7L636_STRVU</name>
<keyword evidence="2" id="KW-0732">Signal</keyword>
<reference evidence="3 4" key="1">
    <citation type="submission" date="2018-11" db="EMBL/GenBank/DDBJ databases">
        <authorList>
            <consortium name="Pathogen Informatics"/>
        </authorList>
    </citation>
    <scope>NUCLEOTIDE SEQUENCE [LARGE SCALE GENOMIC DNA]</scope>
</reference>
<dbReference type="AlphaFoldDB" id="A0A3P7L636"/>
<dbReference type="OrthoDB" id="5948587at2759"/>
<protein>
    <recommendedName>
        <fullName evidence="5">TGF-beta propeptide domain-containing protein</fullName>
    </recommendedName>
</protein>
<keyword evidence="4" id="KW-1185">Reference proteome</keyword>
<feature type="compositionally biased region" description="Polar residues" evidence="1">
    <location>
        <begin position="246"/>
        <end position="255"/>
    </location>
</feature>
<gene>
    <name evidence="3" type="ORF">SVUK_LOCUS9666</name>
</gene>
<feature type="chain" id="PRO_5018037112" description="TGF-beta propeptide domain-containing protein" evidence="2">
    <location>
        <begin position="19"/>
        <end position="255"/>
    </location>
</feature>
<evidence type="ECO:0000256" key="1">
    <source>
        <dbReference type="SAM" id="MobiDB-lite"/>
    </source>
</evidence>
<organism evidence="3 4">
    <name type="scientific">Strongylus vulgaris</name>
    <name type="common">Blood worm</name>
    <dbReference type="NCBI Taxonomy" id="40348"/>
    <lineage>
        <taxon>Eukaryota</taxon>
        <taxon>Metazoa</taxon>
        <taxon>Ecdysozoa</taxon>
        <taxon>Nematoda</taxon>
        <taxon>Chromadorea</taxon>
        <taxon>Rhabditida</taxon>
        <taxon>Rhabditina</taxon>
        <taxon>Rhabditomorpha</taxon>
        <taxon>Strongyloidea</taxon>
        <taxon>Strongylidae</taxon>
        <taxon>Strongylus</taxon>
    </lineage>
</organism>
<dbReference type="Proteomes" id="UP000270094">
    <property type="component" value="Unassembled WGS sequence"/>
</dbReference>
<evidence type="ECO:0000256" key="2">
    <source>
        <dbReference type="SAM" id="SignalP"/>
    </source>
</evidence>
<feature type="region of interest" description="Disordered" evidence="1">
    <location>
        <begin position="236"/>
        <end position="255"/>
    </location>
</feature>